<protein>
    <recommendedName>
        <fullName evidence="4">Short-chain dehydrogenase/reductase SDR</fullName>
    </recommendedName>
</protein>
<evidence type="ECO:0000256" key="2">
    <source>
        <dbReference type="ARBA" id="ARBA00023002"/>
    </source>
</evidence>
<dbReference type="EMBL" id="BARW01026315">
    <property type="protein sequence ID" value="GAJ16217.1"/>
    <property type="molecule type" value="Genomic_DNA"/>
</dbReference>
<gene>
    <name evidence="3" type="ORF">S12H4_42942</name>
</gene>
<dbReference type="AlphaFoldDB" id="X1VEL3"/>
<comment type="similarity">
    <text evidence="1">Belongs to the short-chain dehydrogenases/reductases (SDR) family.</text>
</comment>
<dbReference type="InterPro" id="IPR036291">
    <property type="entry name" value="NAD(P)-bd_dom_sf"/>
</dbReference>
<dbReference type="SUPFAM" id="SSF51735">
    <property type="entry name" value="NAD(P)-binding Rossmann-fold domains"/>
    <property type="match status" value="1"/>
</dbReference>
<dbReference type="InterPro" id="IPR002347">
    <property type="entry name" value="SDR_fam"/>
</dbReference>
<accession>X1VEL3</accession>
<organism evidence="3">
    <name type="scientific">marine sediment metagenome</name>
    <dbReference type="NCBI Taxonomy" id="412755"/>
    <lineage>
        <taxon>unclassified sequences</taxon>
        <taxon>metagenomes</taxon>
        <taxon>ecological metagenomes</taxon>
    </lineage>
</organism>
<dbReference type="Gene3D" id="3.40.50.720">
    <property type="entry name" value="NAD(P)-binding Rossmann-like Domain"/>
    <property type="match status" value="1"/>
</dbReference>
<name>X1VEL3_9ZZZZ</name>
<dbReference type="PANTHER" id="PTHR24322:SF736">
    <property type="entry name" value="RETINOL DEHYDROGENASE 10"/>
    <property type="match status" value="1"/>
</dbReference>
<reference evidence="3" key="1">
    <citation type="journal article" date="2014" name="Front. Microbiol.">
        <title>High frequency of phylogenetically diverse reductive dehalogenase-homologous genes in deep subseafloor sedimentary metagenomes.</title>
        <authorList>
            <person name="Kawai M."/>
            <person name="Futagami T."/>
            <person name="Toyoda A."/>
            <person name="Takaki Y."/>
            <person name="Nishi S."/>
            <person name="Hori S."/>
            <person name="Arai W."/>
            <person name="Tsubouchi T."/>
            <person name="Morono Y."/>
            <person name="Uchiyama I."/>
            <person name="Ito T."/>
            <person name="Fujiyama A."/>
            <person name="Inagaki F."/>
            <person name="Takami H."/>
        </authorList>
    </citation>
    <scope>NUCLEOTIDE SEQUENCE</scope>
    <source>
        <strain evidence="3">Expedition CK06-06</strain>
    </source>
</reference>
<comment type="caution">
    <text evidence="3">The sequence shown here is derived from an EMBL/GenBank/DDBJ whole genome shotgun (WGS) entry which is preliminary data.</text>
</comment>
<evidence type="ECO:0000313" key="3">
    <source>
        <dbReference type="EMBL" id="GAJ16217.1"/>
    </source>
</evidence>
<dbReference type="PANTHER" id="PTHR24322">
    <property type="entry name" value="PKSB"/>
    <property type="match status" value="1"/>
</dbReference>
<proteinExistence type="inferred from homology"/>
<evidence type="ECO:0000256" key="1">
    <source>
        <dbReference type="ARBA" id="ARBA00006484"/>
    </source>
</evidence>
<evidence type="ECO:0008006" key="4">
    <source>
        <dbReference type="Google" id="ProtNLM"/>
    </source>
</evidence>
<dbReference type="Pfam" id="PF00106">
    <property type="entry name" value="adh_short"/>
    <property type="match status" value="1"/>
</dbReference>
<keyword evidence="2" id="KW-0560">Oxidoreductase</keyword>
<dbReference type="GO" id="GO:0016616">
    <property type="term" value="F:oxidoreductase activity, acting on the CH-OH group of donors, NAD or NADP as acceptor"/>
    <property type="evidence" value="ECO:0007669"/>
    <property type="project" value="TreeGrafter"/>
</dbReference>
<sequence length="59" mass="6463">MDLDHKIAIITGAASGIGKETAIELARHGCTAVLVDIKEDRLAEALDEVRRYKTGSQRR</sequence>